<dbReference type="Proteomes" id="UP000887576">
    <property type="component" value="Unplaced"/>
</dbReference>
<evidence type="ECO:0000313" key="1">
    <source>
        <dbReference type="Proteomes" id="UP000887576"/>
    </source>
</evidence>
<evidence type="ECO:0000313" key="2">
    <source>
        <dbReference type="WBParaSite" id="JU765_v2.g1253.t1"/>
    </source>
</evidence>
<organism evidence="1 2">
    <name type="scientific">Panagrolaimus sp. JU765</name>
    <dbReference type="NCBI Taxonomy" id="591449"/>
    <lineage>
        <taxon>Eukaryota</taxon>
        <taxon>Metazoa</taxon>
        <taxon>Ecdysozoa</taxon>
        <taxon>Nematoda</taxon>
        <taxon>Chromadorea</taxon>
        <taxon>Rhabditida</taxon>
        <taxon>Tylenchina</taxon>
        <taxon>Panagrolaimomorpha</taxon>
        <taxon>Panagrolaimoidea</taxon>
        <taxon>Panagrolaimidae</taxon>
        <taxon>Panagrolaimus</taxon>
    </lineage>
</organism>
<protein>
    <submittedName>
        <fullName evidence="2">Uncharacterized protein</fullName>
    </submittedName>
</protein>
<sequence length="120" mass="12997">MKFFYLIFILVLNDLATSGILRGTKKLWEDTEGASSVVKGGASEIRDVKDRIVEGGKDYIQDASHDALKSVVEKAFESNTPNPGNGNSNPSGNIDVNKQPISNWCCQGYLTACPPIPLPI</sequence>
<reference evidence="2" key="1">
    <citation type="submission" date="2022-11" db="UniProtKB">
        <authorList>
            <consortium name="WormBaseParasite"/>
        </authorList>
    </citation>
    <scope>IDENTIFICATION</scope>
</reference>
<name>A0AC34Q494_9BILA</name>
<dbReference type="WBParaSite" id="JU765_v2.g1253.t1">
    <property type="protein sequence ID" value="JU765_v2.g1253.t1"/>
    <property type="gene ID" value="JU765_v2.g1253"/>
</dbReference>
<accession>A0AC34Q494</accession>
<proteinExistence type="predicted"/>